<accession>A0A3S4DH03</accession>
<dbReference type="Pfam" id="PF04655">
    <property type="entry name" value="APH_6_hur"/>
    <property type="match status" value="1"/>
</dbReference>
<reference evidence="2" key="1">
    <citation type="submission" date="2018-10" db="EMBL/GenBank/DDBJ databases">
        <authorList>
            <person name="Peiro R."/>
            <person name="Begona"/>
            <person name="Cbmso G."/>
            <person name="Lopez M."/>
            <person name="Gonzalez S."/>
            <person name="Sacristan E."/>
            <person name="Castillo E."/>
        </authorList>
    </citation>
    <scope>NUCLEOTIDE SEQUENCE [LARGE SCALE GENOMIC DNA]</scope>
</reference>
<proteinExistence type="predicted"/>
<dbReference type="AlphaFoldDB" id="A0A3S4DH03"/>
<dbReference type="EMBL" id="UWOC01000162">
    <property type="protein sequence ID" value="VCU10185.1"/>
    <property type="molecule type" value="Genomic_DNA"/>
</dbReference>
<evidence type="ECO:0000313" key="1">
    <source>
        <dbReference type="EMBL" id="VCU10185.1"/>
    </source>
</evidence>
<dbReference type="RefSeq" id="WP_129610145.1">
    <property type="nucleotide sequence ID" value="NZ_UWOC01000162.1"/>
</dbReference>
<name>A0A3S4DH03_9BRAD</name>
<dbReference type="Gene3D" id="1.10.510.10">
    <property type="entry name" value="Transferase(Phosphotransferase) domain 1"/>
    <property type="match status" value="1"/>
</dbReference>
<evidence type="ECO:0000313" key="2">
    <source>
        <dbReference type="Proteomes" id="UP000289200"/>
    </source>
</evidence>
<protein>
    <recommendedName>
        <fullName evidence="3">Aminoglycoside/hydroxyurea antibiotic resistance kinase</fullName>
    </recommendedName>
</protein>
<comment type="caution">
    <text evidence="1">The sequence shown here is derived from an EMBL/GenBank/DDBJ whole genome shotgun (WGS) entry which is preliminary data.</text>
</comment>
<dbReference type="InterPro" id="IPR011009">
    <property type="entry name" value="Kinase-like_dom_sf"/>
</dbReference>
<evidence type="ECO:0008006" key="3">
    <source>
        <dbReference type="Google" id="ProtNLM"/>
    </source>
</evidence>
<dbReference type="GO" id="GO:0019748">
    <property type="term" value="P:secondary metabolic process"/>
    <property type="evidence" value="ECO:0007669"/>
    <property type="project" value="InterPro"/>
</dbReference>
<dbReference type="Gene3D" id="1.20.1270.240">
    <property type="match status" value="1"/>
</dbReference>
<organism evidence="1 2">
    <name type="scientific">Rhodoplanes serenus</name>
    <dbReference type="NCBI Taxonomy" id="200615"/>
    <lineage>
        <taxon>Bacteria</taxon>
        <taxon>Pseudomonadati</taxon>
        <taxon>Pseudomonadota</taxon>
        <taxon>Alphaproteobacteria</taxon>
        <taxon>Hyphomicrobiales</taxon>
        <taxon>Nitrobacteraceae</taxon>
        <taxon>Rhodoplanes</taxon>
    </lineage>
</organism>
<sequence length="287" mass="31190">MRDDDDARFEPWLGRWSLVPDGAAIITPTSRLLPVRWSGAPAMLKVTHDPEERIGAAVMAWWDGDGAARVLARDEEAVLMERAADPDALVTLSRSGDDDAACRILCDVVARLHVPRPHPPSGLTPLSRLFVDLEQAVAPGGLADALPDADCRDLLRHGAATARRLLAAPRDIVVLHGDLHHGNVLDFGPRGILAIDPKSRIGERGFDYANIFTNPDLDYPEPPVAVVPERFRRRLAIVTAAAGLDRVRLLEWILTWTGLSAVWYLADGDPARVDLTVAALAAAELES</sequence>
<dbReference type="Proteomes" id="UP000289200">
    <property type="component" value="Unassembled WGS sequence"/>
</dbReference>
<dbReference type="InterPro" id="IPR006748">
    <property type="entry name" value="NH2Glyco/OHUrea_AB-resist_kin"/>
</dbReference>
<gene>
    <name evidence="1" type="ORF">RHODGE_RHODGE_03371</name>
</gene>
<keyword evidence="2" id="KW-1185">Reference proteome</keyword>
<dbReference type="SUPFAM" id="SSF56112">
    <property type="entry name" value="Protein kinase-like (PK-like)"/>
    <property type="match status" value="1"/>
</dbReference>
<dbReference type="OrthoDB" id="3638028at2"/>
<dbReference type="GO" id="GO:0016773">
    <property type="term" value="F:phosphotransferase activity, alcohol group as acceptor"/>
    <property type="evidence" value="ECO:0007669"/>
    <property type="project" value="InterPro"/>
</dbReference>